<name>A0A0E9TIH7_ANGAN</name>
<reference evidence="1" key="1">
    <citation type="submission" date="2014-11" db="EMBL/GenBank/DDBJ databases">
        <authorList>
            <person name="Amaro Gonzalez C."/>
        </authorList>
    </citation>
    <scope>NUCLEOTIDE SEQUENCE</scope>
</reference>
<accession>A0A0E9TIH7</accession>
<protein>
    <submittedName>
        <fullName evidence="1">Uncharacterized protein</fullName>
    </submittedName>
</protein>
<dbReference type="AlphaFoldDB" id="A0A0E9TIH7"/>
<dbReference type="EMBL" id="GBXM01055093">
    <property type="protein sequence ID" value="JAH53484.1"/>
    <property type="molecule type" value="Transcribed_RNA"/>
</dbReference>
<proteinExistence type="predicted"/>
<sequence>MSFESIKLVFRYKISQCSVACVLIHKFPHI</sequence>
<reference evidence="1" key="2">
    <citation type="journal article" date="2015" name="Fish Shellfish Immunol.">
        <title>Early steps in the European eel (Anguilla anguilla)-Vibrio vulnificus interaction in the gills: Role of the RtxA13 toxin.</title>
        <authorList>
            <person name="Callol A."/>
            <person name="Pajuelo D."/>
            <person name="Ebbesson L."/>
            <person name="Teles M."/>
            <person name="MacKenzie S."/>
            <person name="Amaro C."/>
        </authorList>
    </citation>
    <scope>NUCLEOTIDE SEQUENCE</scope>
</reference>
<organism evidence="1">
    <name type="scientific">Anguilla anguilla</name>
    <name type="common">European freshwater eel</name>
    <name type="synonym">Muraena anguilla</name>
    <dbReference type="NCBI Taxonomy" id="7936"/>
    <lineage>
        <taxon>Eukaryota</taxon>
        <taxon>Metazoa</taxon>
        <taxon>Chordata</taxon>
        <taxon>Craniata</taxon>
        <taxon>Vertebrata</taxon>
        <taxon>Euteleostomi</taxon>
        <taxon>Actinopterygii</taxon>
        <taxon>Neopterygii</taxon>
        <taxon>Teleostei</taxon>
        <taxon>Anguilliformes</taxon>
        <taxon>Anguillidae</taxon>
        <taxon>Anguilla</taxon>
    </lineage>
</organism>
<evidence type="ECO:0000313" key="1">
    <source>
        <dbReference type="EMBL" id="JAH53484.1"/>
    </source>
</evidence>